<dbReference type="Proteomes" id="UP001595457">
    <property type="component" value="Unassembled WGS sequence"/>
</dbReference>
<dbReference type="PANTHER" id="PTHR38340">
    <property type="entry name" value="S-LAYER PROTEIN"/>
    <property type="match status" value="1"/>
</dbReference>
<keyword evidence="5" id="KW-1185">Reference proteome</keyword>
<dbReference type="Gene3D" id="2.150.10.10">
    <property type="entry name" value="Serralysin-like metalloprotease, C-terminal"/>
    <property type="match status" value="2"/>
</dbReference>
<dbReference type="EMBL" id="JBHRSJ010000001">
    <property type="protein sequence ID" value="MFC2970787.1"/>
    <property type="molecule type" value="Genomic_DNA"/>
</dbReference>
<dbReference type="SUPFAM" id="SSF51120">
    <property type="entry name" value="beta-Roll"/>
    <property type="match status" value="2"/>
</dbReference>
<dbReference type="PANTHER" id="PTHR38340:SF1">
    <property type="entry name" value="S-LAYER PROTEIN"/>
    <property type="match status" value="1"/>
</dbReference>
<evidence type="ECO:0000256" key="3">
    <source>
        <dbReference type="ARBA" id="ARBA00022837"/>
    </source>
</evidence>
<protein>
    <submittedName>
        <fullName evidence="4">Calcium-binding protein</fullName>
    </submittedName>
</protein>
<proteinExistence type="predicted"/>
<dbReference type="InterPro" id="IPR011049">
    <property type="entry name" value="Serralysin-like_metalloprot_C"/>
</dbReference>
<accession>A0ABV7AN96</accession>
<reference evidence="5" key="1">
    <citation type="journal article" date="2019" name="Int. J. Syst. Evol. Microbiol.">
        <title>The Global Catalogue of Microorganisms (GCM) 10K type strain sequencing project: providing services to taxonomists for standard genome sequencing and annotation.</title>
        <authorList>
            <consortium name="The Broad Institute Genomics Platform"/>
            <consortium name="The Broad Institute Genome Sequencing Center for Infectious Disease"/>
            <person name="Wu L."/>
            <person name="Ma J."/>
        </authorList>
    </citation>
    <scope>NUCLEOTIDE SEQUENCE [LARGE SCALE GENOMIC DNA]</scope>
    <source>
        <strain evidence="5">KCTC 62195</strain>
    </source>
</reference>
<dbReference type="PROSITE" id="PS00330">
    <property type="entry name" value="HEMOLYSIN_CALCIUM"/>
    <property type="match status" value="3"/>
</dbReference>
<evidence type="ECO:0000256" key="2">
    <source>
        <dbReference type="ARBA" id="ARBA00022525"/>
    </source>
</evidence>
<dbReference type="InterPro" id="IPR050557">
    <property type="entry name" value="RTX_toxin/Mannuronan_C5-epim"/>
</dbReference>
<evidence type="ECO:0000313" key="5">
    <source>
        <dbReference type="Proteomes" id="UP001595457"/>
    </source>
</evidence>
<keyword evidence="3" id="KW-0106">Calcium</keyword>
<dbReference type="PRINTS" id="PR00313">
    <property type="entry name" value="CABNDNGRPT"/>
</dbReference>
<comment type="caution">
    <text evidence="4">The sequence shown here is derived from an EMBL/GenBank/DDBJ whole genome shotgun (WGS) entry which is preliminary data.</text>
</comment>
<organism evidence="4 5">
    <name type="scientific">Azotobacter bryophylli</name>
    <dbReference type="NCBI Taxonomy" id="1986537"/>
    <lineage>
        <taxon>Bacteria</taxon>
        <taxon>Pseudomonadati</taxon>
        <taxon>Pseudomonadota</taxon>
        <taxon>Gammaproteobacteria</taxon>
        <taxon>Pseudomonadales</taxon>
        <taxon>Pseudomonadaceae</taxon>
        <taxon>Azotobacter</taxon>
    </lineage>
</organism>
<dbReference type="Pfam" id="PF00353">
    <property type="entry name" value="HemolysinCabind"/>
    <property type="match status" value="3"/>
</dbReference>
<dbReference type="RefSeq" id="WP_377812355.1">
    <property type="nucleotide sequence ID" value="NZ_JBHRSJ010000001.1"/>
</dbReference>
<evidence type="ECO:0000313" key="4">
    <source>
        <dbReference type="EMBL" id="MFC2970787.1"/>
    </source>
</evidence>
<gene>
    <name evidence="4" type="ORF">ACFOJE_00980</name>
</gene>
<comment type="subcellular location">
    <subcellularLocation>
        <location evidence="1">Secreted</location>
    </subcellularLocation>
</comment>
<name>A0ABV7AN96_9GAMM</name>
<sequence length="323" mass="34228">MTQQRIFTIDTTADLTLEGGPGDDVLQGLAGNDTIYGRGGDDWLRGGPGNDFIIGEAGDDWIMGESGNDLLEGYEGDDRVEGGDGNDHLGGGLGSDLLIGGPGDDDYVYYEDDEIVEEENGGIDHVTVYTPRDYTLGDNLENLTLKGNDTAVGRGNELDNRIVNDNPNEAQLYGRAGNDTLIGYTESDRLDGGSGNDVLDGREGRDRLIGGAGHDTLSGGADGDTFVFGSAREIGLEAGERDVVTDFVPGLDRLDLSRLDADWSTAENDGFDELLPATADFTEAGQLKLEDGVLYGNQDADSEAEFALELTGVTQLDMADIVA</sequence>
<dbReference type="InterPro" id="IPR018511">
    <property type="entry name" value="Hemolysin-typ_Ca-bd_CS"/>
</dbReference>
<evidence type="ECO:0000256" key="1">
    <source>
        <dbReference type="ARBA" id="ARBA00004613"/>
    </source>
</evidence>
<dbReference type="InterPro" id="IPR001343">
    <property type="entry name" value="Hemolysn_Ca-bd"/>
</dbReference>
<keyword evidence="2" id="KW-0964">Secreted</keyword>